<feature type="domain" description="Inosine/uridine-preferring nucleoside hydrolase" evidence="3">
    <location>
        <begin position="8"/>
        <end position="414"/>
    </location>
</feature>
<keyword evidence="2" id="KW-0326">Glycosidase</keyword>
<evidence type="ECO:0000313" key="4">
    <source>
        <dbReference type="EMBL" id="PAU67814.1"/>
    </source>
</evidence>
<dbReference type="GO" id="GO:0008477">
    <property type="term" value="F:purine nucleosidase activity"/>
    <property type="evidence" value="ECO:0007669"/>
    <property type="project" value="TreeGrafter"/>
</dbReference>
<accession>A0A2A2EF12</accession>
<evidence type="ECO:0000256" key="1">
    <source>
        <dbReference type="ARBA" id="ARBA00022801"/>
    </source>
</evidence>
<dbReference type="Gene3D" id="3.90.245.10">
    <property type="entry name" value="Ribonucleoside hydrolase-like"/>
    <property type="match status" value="1"/>
</dbReference>
<dbReference type="AlphaFoldDB" id="A0A2A2EF12"/>
<protein>
    <submittedName>
        <fullName evidence="4">Nucleoside hydrolase</fullName>
    </submittedName>
</protein>
<comment type="caution">
    <text evidence="4">The sequence shown here is derived from an EMBL/GenBank/DDBJ whole genome shotgun (WGS) entry which is preliminary data.</text>
</comment>
<proteinExistence type="predicted"/>
<sequence length="429" mass="44977">MTSSRHLVLSMDTGIDDALALAYLIASGARIDGVSATYGNVLQQQAESNTKAVLDVLGATDIPVKAGARHPSWARWFVADAGCARFHGRNGLGDLQMNGERARGGTWRANAPVTPAAKPGIVTASTDDGLVELSAQDIADLTRHGHAVSVGGYPVGDAHAELPTIPEFFTQDTFATSEKLGFPDEDCSTMTDGAALIVDAARTYGRDLTIVATGPLTDVDTALKADPRAVGRARIVCMGGALTQEGNCYDLVCETNMLQDPEAADRVLRSTADTTMVGLDVTHRCLLGAADVSHWLTACADTSDASAANGGHHTDARNPRHIAFMLASIANFSIRANRMSDPVFAAGMPLHDPLAAAVALEPDLVTTFDIPMIVETRTGDGTGVRGRTIGDPRAMLDDATPTHVALGVDGAGFVRRFTDTIAGFLASLR</sequence>
<reference evidence="4 5" key="1">
    <citation type="journal article" date="2017" name="ISME J.">
        <title>Unveiling bifidobacterial biogeography across the mammalian branch of the tree of life.</title>
        <authorList>
            <person name="Milani C."/>
            <person name="Mangifesta M."/>
            <person name="Mancabelli L."/>
            <person name="Lugli G.A."/>
            <person name="James K."/>
            <person name="Duranti S."/>
            <person name="Turroni F."/>
            <person name="Ferrario C."/>
            <person name="Ossiprandi M.C."/>
            <person name="van Sinderen D."/>
            <person name="Ventura M."/>
        </authorList>
    </citation>
    <scope>NUCLEOTIDE SEQUENCE [LARGE SCALE GENOMIC DNA]</scope>
    <source>
        <strain evidence="5">Ham19E</strain>
    </source>
</reference>
<evidence type="ECO:0000313" key="5">
    <source>
        <dbReference type="Proteomes" id="UP000218399"/>
    </source>
</evidence>
<dbReference type="InterPro" id="IPR023186">
    <property type="entry name" value="IUNH"/>
</dbReference>
<dbReference type="InterPro" id="IPR036452">
    <property type="entry name" value="Ribo_hydro-like"/>
</dbReference>
<keyword evidence="5" id="KW-1185">Reference proteome</keyword>
<evidence type="ECO:0000256" key="2">
    <source>
        <dbReference type="ARBA" id="ARBA00023295"/>
    </source>
</evidence>
<dbReference type="GO" id="GO:0006152">
    <property type="term" value="P:purine nucleoside catabolic process"/>
    <property type="evidence" value="ECO:0007669"/>
    <property type="project" value="TreeGrafter"/>
</dbReference>
<dbReference type="RefSeq" id="WP_095614975.1">
    <property type="nucleotide sequence ID" value="NZ_MVOH01000009.1"/>
</dbReference>
<organism evidence="4 5">
    <name type="scientific">Bifidobacterium criceti</name>
    <dbReference type="NCBI Taxonomy" id="1960969"/>
    <lineage>
        <taxon>Bacteria</taxon>
        <taxon>Bacillati</taxon>
        <taxon>Actinomycetota</taxon>
        <taxon>Actinomycetes</taxon>
        <taxon>Bifidobacteriales</taxon>
        <taxon>Bifidobacteriaceae</taxon>
        <taxon>Bifidobacterium</taxon>
    </lineage>
</organism>
<dbReference type="OrthoDB" id="9797882at2"/>
<dbReference type="InterPro" id="IPR001910">
    <property type="entry name" value="Inosine/uridine_hydrolase_dom"/>
</dbReference>
<dbReference type="GO" id="GO:0005829">
    <property type="term" value="C:cytosol"/>
    <property type="evidence" value="ECO:0007669"/>
    <property type="project" value="TreeGrafter"/>
</dbReference>
<dbReference type="Pfam" id="PF01156">
    <property type="entry name" value="IU_nuc_hydro"/>
    <property type="match status" value="1"/>
</dbReference>
<evidence type="ECO:0000259" key="3">
    <source>
        <dbReference type="Pfam" id="PF01156"/>
    </source>
</evidence>
<keyword evidence="1 4" id="KW-0378">Hydrolase</keyword>
<gene>
    <name evidence="4" type="ORF">B1526_0969</name>
</gene>
<dbReference type="PANTHER" id="PTHR12304:SF4">
    <property type="entry name" value="URIDINE NUCLEOSIDASE"/>
    <property type="match status" value="1"/>
</dbReference>
<dbReference type="PANTHER" id="PTHR12304">
    <property type="entry name" value="INOSINE-URIDINE PREFERRING NUCLEOSIDE HYDROLASE"/>
    <property type="match status" value="1"/>
</dbReference>
<dbReference type="Proteomes" id="UP000218399">
    <property type="component" value="Unassembled WGS sequence"/>
</dbReference>
<name>A0A2A2EF12_9BIFI</name>
<dbReference type="SUPFAM" id="SSF53590">
    <property type="entry name" value="Nucleoside hydrolase"/>
    <property type="match status" value="1"/>
</dbReference>
<dbReference type="EMBL" id="MVOH01000009">
    <property type="protein sequence ID" value="PAU67814.1"/>
    <property type="molecule type" value="Genomic_DNA"/>
</dbReference>